<protein>
    <recommendedName>
        <fullName evidence="1">HTH marR-type domain-containing protein</fullName>
    </recommendedName>
</protein>
<reference evidence="2 3" key="1">
    <citation type="journal article" date="2015" name="Genome Announc.">
        <title>Expanding the biotechnology potential of lactobacilli through comparative genomics of 213 strains and associated genera.</title>
        <authorList>
            <person name="Sun Z."/>
            <person name="Harris H.M."/>
            <person name="McCann A."/>
            <person name="Guo C."/>
            <person name="Argimon S."/>
            <person name="Zhang W."/>
            <person name="Yang X."/>
            <person name="Jeffery I.B."/>
            <person name="Cooney J.C."/>
            <person name="Kagawa T.F."/>
            <person name="Liu W."/>
            <person name="Song Y."/>
            <person name="Salvetti E."/>
            <person name="Wrobel A."/>
            <person name="Rasinkangas P."/>
            <person name="Parkhill J."/>
            <person name="Rea M.C."/>
            <person name="O'Sullivan O."/>
            <person name="Ritari J."/>
            <person name="Douillard F.P."/>
            <person name="Paul Ross R."/>
            <person name="Yang R."/>
            <person name="Briner A.E."/>
            <person name="Felis G.E."/>
            <person name="de Vos W.M."/>
            <person name="Barrangou R."/>
            <person name="Klaenhammer T.R."/>
            <person name="Caufield P.W."/>
            <person name="Cui Y."/>
            <person name="Zhang H."/>
            <person name="O'Toole P.W."/>
        </authorList>
    </citation>
    <scope>NUCLEOTIDE SEQUENCE [LARGE SCALE GENOMIC DNA]</scope>
    <source>
        <strain evidence="2 3">DSM 19910</strain>
    </source>
</reference>
<dbReference type="OrthoDB" id="2328486at2"/>
<evidence type="ECO:0000313" key="3">
    <source>
        <dbReference type="Proteomes" id="UP000051621"/>
    </source>
</evidence>
<dbReference type="InterPro" id="IPR000835">
    <property type="entry name" value="HTH_MarR-typ"/>
</dbReference>
<dbReference type="SMART" id="SM00347">
    <property type="entry name" value="HTH_MARR"/>
    <property type="match status" value="1"/>
</dbReference>
<feature type="domain" description="HTH marR-type" evidence="1">
    <location>
        <begin position="1"/>
        <end position="134"/>
    </location>
</feature>
<accession>A0A0R1M8T6</accession>
<organism evidence="2 3">
    <name type="scientific">Liquorilactobacillus capillatus DSM 19910</name>
    <dbReference type="NCBI Taxonomy" id="1423731"/>
    <lineage>
        <taxon>Bacteria</taxon>
        <taxon>Bacillati</taxon>
        <taxon>Bacillota</taxon>
        <taxon>Bacilli</taxon>
        <taxon>Lactobacillales</taxon>
        <taxon>Lactobacillaceae</taxon>
        <taxon>Liquorilactobacillus</taxon>
    </lineage>
</organism>
<keyword evidence="3" id="KW-1185">Reference proteome</keyword>
<dbReference type="PATRIC" id="fig|1423731.3.peg.1357"/>
<dbReference type="Gene3D" id="1.10.10.10">
    <property type="entry name" value="Winged helix-like DNA-binding domain superfamily/Winged helix DNA-binding domain"/>
    <property type="match status" value="1"/>
</dbReference>
<comment type="caution">
    <text evidence="2">The sequence shown here is derived from an EMBL/GenBank/DDBJ whole genome shotgun (WGS) entry which is preliminary data.</text>
</comment>
<dbReference type="AlphaFoldDB" id="A0A0R1M8T6"/>
<evidence type="ECO:0000259" key="1">
    <source>
        <dbReference type="PROSITE" id="PS50995"/>
    </source>
</evidence>
<dbReference type="InterPro" id="IPR036388">
    <property type="entry name" value="WH-like_DNA-bd_sf"/>
</dbReference>
<dbReference type="EMBL" id="AZEF01000027">
    <property type="protein sequence ID" value="KRL01178.1"/>
    <property type="molecule type" value="Genomic_DNA"/>
</dbReference>
<sequence length="140" mass="16581">MRSTLDSLWVLEKKYRNLLTKMTKSYRLTIAEWQLLIKINDGLETQEQFAAEFKVNLSTLSRQLNRLLVKRFIRKTATSSSKGRGQYIYTITEEGKRTIQMMRLTIADFEERLFARWSDEETALLKLLLNRLVQSMARLE</sequence>
<name>A0A0R1M8T6_9LACO</name>
<gene>
    <name evidence="2" type="ORF">FC81_GL001319</name>
</gene>
<proteinExistence type="predicted"/>
<evidence type="ECO:0000313" key="2">
    <source>
        <dbReference type="EMBL" id="KRL01178.1"/>
    </source>
</evidence>
<dbReference type="InterPro" id="IPR036390">
    <property type="entry name" value="WH_DNA-bd_sf"/>
</dbReference>
<dbReference type="RefSeq" id="WP_057744319.1">
    <property type="nucleotide sequence ID" value="NZ_AZEF01000027.1"/>
</dbReference>
<dbReference type="Proteomes" id="UP000051621">
    <property type="component" value="Unassembled WGS sequence"/>
</dbReference>
<dbReference type="SUPFAM" id="SSF46785">
    <property type="entry name" value="Winged helix' DNA-binding domain"/>
    <property type="match status" value="1"/>
</dbReference>
<dbReference type="PROSITE" id="PS50995">
    <property type="entry name" value="HTH_MARR_2"/>
    <property type="match status" value="1"/>
</dbReference>
<dbReference type="GO" id="GO:0003700">
    <property type="term" value="F:DNA-binding transcription factor activity"/>
    <property type="evidence" value="ECO:0007669"/>
    <property type="project" value="InterPro"/>
</dbReference>
<dbReference type="STRING" id="1423731.FC81_GL001319"/>